<keyword evidence="3" id="KW-0862">Zinc</keyword>
<sequence length="1129" mass="117953">MSTGTLSEAMSSAASRSRRHAEFRGALDRCSAFVTVTRAEQPGGDPLTCFGDLLSAVLLHKSCFNDVPEPVQDADTIQAILDAGTVPLSSELLSRLVQAHNSAKSILPEEPAVEVWPATTTLGAAIAARTAALAIRTAALALPADTAVSPEPLRSRAIRLLEQLCSDTTVNALAEAARFVREQLWPEVLPETLAEVATTAGSDSHPVARADGGSPAVVATTAEAGSGSLPEVMTEEELRSAVVATAAKPRKYKSVAFLNASPAAAPLEPSSCKSEGGKLLNTICLHLSAVLKVLAEAAEEQATSRSASSDSSAIDRAALEAVATRLTAGLKHRGLLSELCAAVTAAPACELPASDATTLKHFTLKMTTVQFNAATMLTQLSKTHSLVGSSAVAELLAAPAVVRLHVAMLEQVALYRAGGRSSWVGGGGEGAGGADGEGEEGDEGWDGSDDEGASESLGGAHGAVACWPLLHPKTLRISFGAKMQITEVLYVLALFPSLAACAATSAGVARALCGHAEQLGRLGARERAGARITPKDLVGAVTWMMHMMASRVGGAPAAEVADCLPDLLAAEGWTLRMLTTPAGLAGATPQYVTSAVHRLEALVCGSSRPPRLWNTLSPAGQDTCIKRLLPTHLLCSMDRMLRYLAVNDAARCVASSYYEAMGALLTPLLRASLQRWQQRRLRWRRQQQQCAGASATVGAAEGGVGTAGGSARSGEGVVQSDCEAGKMWSVQAEAGVLVTLAKLARWDVAHLSDGRSRSGGMPDLFMTDSPLPSMALLLAFEGCYKNGLSSLLPLLTDPTKTAAAQPGGDGLGGVGGGELALAAAAVRRGLGEMVDLCGGEALPAIAALSEEMVAFMKRPGSANRMLTGVGSPNGQPVLSATVKLLAVSVFNIVCHCSPAALMAAVPQRTLAAMARLVREVEKRMRRLGGAAANPTVAFDVQQSSGLLSLAVMVLTSDEALRVACVPGWLWGTPLPRGSDDQVECELEQLSNLTGPDYAITCPIVRVHSAAAAPLAGKIWRTDREACWPMVMALARKHLQTARAFSVGSKVRWWSESFARRAEGGEGGEEAVWHWPPRSLRLCNNPGCGNFGGASEEELDLKKCRCRAVRYCGPACQKEHWHAGHKAVCM</sequence>
<dbReference type="SUPFAM" id="SSF144232">
    <property type="entry name" value="HIT/MYND zinc finger-like"/>
    <property type="match status" value="1"/>
</dbReference>
<evidence type="ECO:0000313" key="7">
    <source>
        <dbReference type="EMBL" id="PNH00760.1"/>
    </source>
</evidence>
<dbReference type="OrthoDB" id="432970at2759"/>
<feature type="compositionally biased region" description="Acidic residues" evidence="5">
    <location>
        <begin position="436"/>
        <end position="453"/>
    </location>
</feature>
<gene>
    <name evidence="7" type="ORF">TSOC_013400</name>
</gene>
<evidence type="ECO:0000256" key="2">
    <source>
        <dbReference type="ARBA" id="ARBA00022771"/>
    </source>
</evidence>
<proteinExistence type="predicted"/>
<keyword evidence="2 4" id="KW-0863">Zinc-finger</keyword>
<dbReference type="GO" id="GO:0008270">
    <property type="term" value="F:zinc ion binding"/>
    <property type="evidence" value="ECO:0007669"/>
    <property type="project" value="UniProtKB-KW"/>
</dbReference>
<keyword evidence="1" id="KW-0479">Metal-binding</keyword>
<dbReference type="Pfam" id="PF01753">
    <property type="entry name" value="zf-MYND"/>
    <property type="match status" value="1"/>
</dbReference>
<dbReference type="AlphaFoldDB" id="A0A2J7ZKI3"/>
<reference evidence="7 8" key="1">
    <citation type="journal article" date="2017" name="Mol. Biol. Evol.">
        <title>The 4-celled Tetrabaena socialis nuclear genome reveals the essential components for genetic control of cell number at the origin of multicellularity in the volvocine lineage.</title>
        <authorList>
            <person name="Featherston J."/>
            <person name="Arakaki Y."/>
            <person name="Hanschen E.R."/>
            <person name="Ferris P.J."/>
            <person name="Michod R.E."/>
            <person name="Olson B.J.S.C."/>
            <person name="Nozaki H."/>
            <person name="Durand P.M."/>
        </authorList>
    </citation>
    <scope>NUCLEOTIDE SEQUENCE [LARGE SCALE GENOMIC DNA]</scope>
    <source>
        <strain evidence="7 8">NIES-571</strain>
    </source>
</reference>
<name>A0A2J7ZKI3_9CHLO</name>
<evidence type="ECO:0000256" key="4">
    <source>
        <dbReference type="PROSITE-ProRule" id="PRU00134"/>
    </source>
</evidence>
<evidence type="ECO:0000259" key="6">
    <source>
        <dbReference type="PROSITE" id="PS50865"/>
    </source>
</evidence>
<evidence type="ECO:0000256" key="1">
    <source>
        <dbReference type="ARBA" id="ARBA00022723"/>
    </source>
</evidence>
<feature type="domain" description="MYND-type" evidence="6">
    <location>
        <begin position="1087"/>
        <end position="1128"/>
    </location>
</feature>
<feature type="region of interest" description="Disordered" evidence="5">
    <location>
        <begin position="426"/>
        <end position="454"/>
    </location>
</feature>
<evidence type="ECO:0000256" key="3">
    <source>
        <dbReference type="ARBA" id="ARBA00022833"/>
    </source>
</evidence>
<dbReference type="Proteomes" id="UP000236333">
    <property type="component" value="Unassembled WGS sequence"/>
</dbReference>
<evidence type="ECO:0000256" key="5">
    <source>
        <dbReference type="SAM" id="MobiDB-lite"/>
    </source>
</evidence>
<dbReference type="EMBL" id="PGGS01001185">
    <property type="protein sequence ID" value="PNH00760.1"/>
    <property type="molecule type" value="Genomic_DNA"/>
</dbReference>
<dbReference type="PROSITE" id="PS50865">
    <property type="entry name" value="ZF_MYND_2"/>
    <property type="match status" value="1"/>
</dbReference>
<accession>A0A2J7ZKI3</accession>
<protein>
    <recommendedName>
        <fullName evidence="6">MYND-type domain-containing protein</fullName>
    </recommendedName>
</protein>
<comment type="caution">
    <text evidence="7">The sequence shown here is derived from an EMBL/GenBank/DDBJ whole genome shotgun (WGS) entry which is preliminary data.</text>
</comment>
<dbReference type="Gene3D" id="6.10.140.2220">
    <property type="match status" value="1"/>
</dbReference>
<feature type="compositionally biased region" description="Gly residues" evidence="5">
    <location>
        <begin position="426"/>
        <end position="435"/>
    </location>
</feature>
<dbReference type="InterPro" id="IPR002893">
    <property type="entry name" value="Znf_MYND"/>
</dbReference>
<keyword evidence="8" id="KW-1185">Reference proteome</keyword>
<evidence type="ECO:0000313" key="8">
    <source>
        <dbReference type="Proteomes" id="UP000236333"/>
    </source>
</evidence>
<organism evidence="7 8">
    <name type="scientific">Tetrabaena socialis</name>
    <dbReference type="NCBI Taxonomy" id="47790"/>
    <lineage>
        <taxon>Eukaryota</taxon>
        <taxon>Viridiplantae</taxon>
        <taxon>Chlorophyta</taxon>
        <taxon>core chlorophytes</taxon>
        <taxon>Chlorophyceae</taxon>
        <taxon>CS clade</taxon>
        <taxon>Chlamydomonadales</taxon>
        <taxon>Tetrabaenaceae</taxon>
        <taxon>Tetrabaena</taxon>
    </lineage>
</organism>